<dbReference type="EMBL" id="BBMS01000036">
    <property type="protein sequence ID" value="GAL28019.1"/>
    <property type="molecule type" value="Genomic_DNA"/>
</dbReference>
<proteinExistence type="predicted"/>
<reference evidence="2" key="1">
    <citation type="submission" date="2014-09" db="EMBL/GenBank/DDBJ databases">
        <title>Vibrio variabilis JCM 19239. (C206) whole genome shotgun sequence.</title>
        <authorList>
            <person name="Sawabe T."/>
            <person name="Meirelles P."/>
            <person name="Nakanishi M."/>
            <person name="Sayaka M."/>
            <person name="Hattori M."/>
            <person name="Ohkuma M."/>
        </authorList>
    </citation>
    <scope>NUCLEOTIDE SEQUENCE [LARGE SCALE GENOMIC DNA]</scope>
    <source>
        <strain evidence="2">JCM 19239</strain>
    </source>
</reference>
<keyword evidence="2" id="KW-1185">Reference proteome</keyword>
<name>A0ABQ0JGZ4_9VIBR</name>
<dbReference type="Proteomes" id="UP000029223">
    <property type="component" value="Unassembled WGS sequence"/>
</dbReference>
<evidence type="ECO:0000313" key="1">
    <source>
        <dbReference type="EMBL" id="GAL28019.1"/>
    </source>
</evidence>
<comment type="caution">
    <text evidence="1">The sequence shown here is derived from an EMBL/GenBank/DDBJ whole genome shotgun (WGS) entry which is preliminary data.</text>
</comment>
<reference evidence="2" key="2">
    <citation type="submission" date="2014-09" db="EMBL/GenBank/DDBJ databases">
        <authorList>
            <consortium name="NBRP consortium"/>
            <person name="Sawabe T."/>
            <person name="Meirelles P."/>
            <person name="Nakanishi M."/>
            <person name="Sayaka M."/>
            <person name="Hattori M."/>
            <person name="Ohkuma M."/>
        </authorList>
    </citation>
    <scope>NUCLEOTIDE SEQUENCE [LARGE SCALE GENOMIC DNA]</scope>
    <source>
        <strain evidence="2">JCM 19239</strain>
    </source>
</reference>
<accession>A0ABQ0JGZ4</accession>
<evidence type="ECO:0000313" key="2">
    <source>
        <dbReference type="Proteomes" id="UP000029223"/>
    </source>
</evidence>
<organism evidence="1 2">
    <name type="scientific">Vibrio variabilis</name>
    <dbReference type="NCBI Taxonomy" id="990271"/>
    <lineage>
        <taxon>Bacteria</taxon>
        <taxon>Pseudomonadati</taxon>
        <taxon>Pseudomonadota</taxon>
        <taxon>Gammaproteobacteria</taxon>
        <taxon>Vibrionales</taxon>
        <taxon>Vibrionaceae</taxon>
        <taxon>Vibrio</taxon>
    </lineage>
</organism>
<sequence>MPSLFILFALLFVYIMMQQGAVEGLKHYLILILRKYGIES</sequence>
<protein>
    <submittedName>
        <fullName evidence="1">Sodium-dependent transporter</fullName>
    </submittedName>
</protein>
<gene>
    <name evidence="1" type="ORF">JCM19239_3476</name>
</gene>